<dbReference type="CDD" id="cd00400">
    <property type="entry name" value="Voltage_gated_ClC"/>
    <property type="match status" value="1"/>
</dbReference>
<dbReference type="GO" id="GO:0005886">
    <property type="term" value="C:plasma membrane"/>
    <property type="evidence" value="ECO:0007669"/>
    <property type="project" value="TreeGrafter"/>
</dbReference>
<dbReference type="InterPro" id="IPR050368">
    <property type="entry name" value="ClC-type_chloride_channel"/>
</dbReference>
<dbReference type="PRINTS" id="PR00762">
    <property type="entry name" value="CLCHANNEL"/>
</dbReference>
<accession>A0A4Y9QRE5</accession>
<evidence type="ECO:0000313" key="7">
    <source>
        <dbReference type="EMBL" id="TFV95114.1"/>
    </source>
</evidence>
<feature type="compositionally biased region" description="Basic residues" evidence="5">
    <location>
        <begin position="8"/>
        <end position="17"/>
    </location>
</feature>
<feature type="transmembrane region" description="Helical" evidence="6">
    <location>
        <begin position="117"/>
        <end position="137"/>
    </location>
</feature>
<dbReference type="AlphaFoldDB" id="A0A4Y9QRE5"/>
<proteinExistence type="predicted"/>
<protein>
    <submittedName>
        <fullName evidence="7">Ion channel protein</fullName>
    </submittedName>
</protein>
<dbReference type="NCBIfam" id="NF002971">
    <property type="entry name" value="PRK03655.1"/>
    <property type="match status" value="1"/>
</dbReference>
<gene>
    <name evidence="7" type="ORF">E4M00_15725</name>
</gene>
<comment type="caution">
    <text evidence="7">The sequence shown here is derived from an EMBL/GenBank/DDBJ whole genome shotgun (WGS) entry which is preliminary data.</text>
</comment>
<dbReference type="PANTHER" id="PTHR43427:SF9">
    <property type="entry name" value="ION-TRANSPORT PROTEIN YFEO-RELATED"/>
    <property type="match status" value="1"/>
</dbReference>
<feature type="transmembrane region" description="Helical" evidence="6">
    <location>
        <begin position="208"/>
        <end position="235"/>
    </location>
</feature>
<organism evidence="7 8">
    <name type="scientific">Orlajensenia leifsoniae</name>
    <dbReference type="NCBI Taxonomy" id="2561933"/>
    <lineage>
        <taxon>Bacteria</taxon>
        <taxon>Bacillati</taxon>
        <taxon>Actinomycetota</taxon>
        <taxon>Actinomycetes</taxon>
        <taxon>Micrococcales</taxon>
        <taxon>Microbacteriaceae</taxon>
        <taxon>Orlajensenia</taxon>
    </lineage>
</organism>
<feature type="transmembrane region" description="Helical" evidence="6">
    <location>
        <begin position="157"/>
        <end position="177"/>
    </location>
</feature>
<evidence type="ECO:0000256" key="6">
    <source>
        <dbReference type="SAM" id="Phobius"/>
    </source>
</evidence>
<feature type="transmembrane region" description="Helical" evidence="6">
    <location>
        <begin position="69"/>
        <end position="90"/>
    </location>
</feature>
<feature type="transmembrane region" description="Helical" evidence="6">
    <location>
        <begin position="284"/>
        <end position="307"/>
    </location>
</feature>
<dbReference type="InterPro" id="IPR001807">
    <property type="entry name" value="ClC"/>
</dbReference>
<dbReference type="Proteomes" id="UP000298127">
    <property type="component" value="Unassembled WGS sequence"/>
</dbReference>
<reference evidence="7 8" key="1">
    <citation type="journal article" date="2018" name="J. Microbiol.">
        <title>Leifsonia flava sp. nov., a novel actinobacterium isolated from the rhizosphere of Aquilegia viridiflora.</title>
        <authorList>
            <person name="Cai Y."/>
            <person name="Tao W.Z."/>
            <person name="Ma Y.J."/>
            <person name="Cheng J."/>
            <person name="Zhang M.Y."/>
            <person name="Zhang Y.X."/>
        </authorList>
    </citation>
    <scope>NUCLEOTIDE SEQUENCE [LARGE SCALE GENOMIC DNA]</scope>
    <source>
        <strain evidence="7 8">SYP-B2174</strain>
    </source>
</reference>
<feature type="region of interest" description="Disordered" evidence="5">
    <location>
        <begin position="1"/>
        <end position="27"/>
    </location>
</feature>
<comment type="subcellular location">
    <subcellularLocation>
        <location evidence="1">Membrane</location>
        <topology evidence="1">Multi-pass membrane protein</topology>
    </subcellularLocation>
</comment>
<evidence type="ECO:0000313" key="8">
    <source>
        <dbReference type="Proteomes" id="UP000298127"/>
    </source>
</evidence>
<keyword evidence="4 6" id="KW-0472">Membrane</keyword>
<dbReference type="InterPro" id="IPR014743">
    <property type="entry name" value="Cl-channel_core"/>
</dbReference>
<sequence>MCPSSTTRPRRERRGSARWRNTGATSPPVRAGLLTVPSLGAYRPKRPCVAERGGQVSTPSIAPPGARTLAILAIPALVIGVVSALILWLLNQISGLLADQIWTAWPDALGLEPYTPWWTFGVLTLTGAAVGLVVWLMPGHAGPDSATTELSAPPLPLRVLPGLALAVTISLAGGVSLGPENPIIAINTAVAVTAVARFATAVPTPLVALLASAATIGALFGTPVAAALVFTGIVAALKSGGSLWDRLFLPVAAAGAGALTMHVLGTPPMAFTVAPFGTPEAIDLATGTLVAVVSAVLGILAVYAFPLIHRAFHALRNPVIFTTLGGAVLGVLAIIGGPLTMFKGLEQAGQIINNPGDYSPGTLALFTVIKLVALLIAAAAGFRGGRVFPAVFIGVALGLFFHSVIPSMPIGLAIACGVLGIVLVVTRDGWIALFLGIALTGDTTLLPILCVIVLPTWLLVTGVPELRILPKEPVAVAEST</sequence>
<dbReference type="Gene3D" id="1.10.3080.10">
    <property type="entry name" value="Clc chloride channel"/>
    <property type="match status" value="1"/>
</dbReference>
<dbReference type="PANTHER" id="PTHR43427">
    <property type="entry name" value="CHLORIDE CHANNEL PROTEIN CLC-E"/>
    <property type="match status" value="1"/>
</dbReference>
<feature type="transmembrane region" description="Helical" evidence="6">
    <location>
        <begin position="319"/>
        <end position="342"/>
    </location>
</feature>
<evidence type="ECO:0000256" key="2">
    <source>
        <dbReference type="ARBA" id="ARBA00022692"/>
    </source>
</evidence>
<keyword evidence="2 6" id="KW-0812">Transmembrane</keyword>
<feature type="transmembrane region" description="Helical" evidence="6">
    <location>
        <begin position="410"/>
        <end position="426"/>
    </location>
</feature>
<evidence type="ECO:0000256" key="4">
    <source>
        <dbReference type="ARBA" id="ARBA00023136"/>
    </source>
</evidence>
<dbReference type="EMBL" id="SPQZ01000007">
    <property type="protein sequence ID" value="TFV95114.1"/>
    <property type="molecule type" value="Genomic_DNA"/>
</dbReference>
<keyword evidence="8" id="KW-1185">Reference proteome</keyword>
<dbReference type="GO" id="GO:0015108">
    <property type="term" value="F:chloride transmembrane transporter activity"/>
    <property type="evidence" value="ECO:0007669"/>
    <property type="project" value="InterPro"/>
</dbReference>
<dbReference type="Pfam" id="PF00654">
    <property type="entry name" value="Voltage_CLC"/>
    <property type="match status" value="1"/>
</dbReference>
<feature type="transmembrane region" description="Helical" evidence="6">
    <location>
        <begin position="247"/>
        <end position="264"/>
    </location>
</feature>
<evidence type="ECO:0000256" key="1">
    <source>
        <dbReference type="ARBA" id="ARBA00004141"/>
    </source>
</evidence>
<feature type="transmembrane region" description="Helical" evidence="6">
    <location>
        <begin position="433"/>
        <end position="460"/>
    </location>
</feature>
<name>A0A4Y9QRE5_9MICO</name>
<evidence type="ECO:0000256" key="3">
    <source>
        <dbReference type="ARBA" id="ARBA00022989"/>
    </source>
</evidence>
<dbReference type="SUPFAM" id="SSF81340">
    <property type="entry name" value="Clc chloride channel"/>
    <property type="match status" value="1"/>
</dbReference>
<feature type="transmembrane region" description="Helical" evidence="6">
    <location>
        <begin position="184"/>
        <end position="202"/>
    </location>
</feature>
<feature type="transmembrane region" description="Helical" evidence="6">
    <location>
        <begin position="387"/>
        <end position="404"/>
    </location>
</feature>
<feature type="transmembrane region" description="Helical" evidence="6">
    <location>
        <begin position="362"/>
        <end position="380"/>
    </location>
</feature>
<evidence type="ECO:0000256" key="5">
    <source>
        <dbReference type="SAM" id="MobiDB-lite"/>
    </source>
</evidence>
<keyword evidence="3 6" id="KW-1133">Transmembrane helix</keyword>